<sequence>MAAGVALPSIAAAQEGGLTLFVVTEPPMTSEPGPVSYSPGSRAVARLIFENRGEAPLEAIRVEVELAGAWPAVTGASTWTRDGNTVRATVGTLAPGGSIELPLVVELADGTERGARGTGGEARIRASVPASGETLVAEAEWPIASCADAYHAALRRIRYGTFAALRAAVDASREADTSLPGRTVFTFRPDGGREAASAVRFSERIAKARGLDSYYTTEDIRWISGRLINDIGVYLGQDRYPGLCTGVAEWTAILQDYIGRFTKRADEIGAYRASLQQAARAAVVTAGYGSLGVDGGIEPRNVAASLLSSIAPADAPPAGAAIFAAARDGVEAAGTTLTPERRDDLSRAFAALERLWYLDLAFDRAAAVADGFTGTLDAIREAHDTTCTCGS</sequence>
<dbReference type="Proteomes" id="UP001320898">
    <property type="component" value="Unassembled WGS sequence"/>
</dbReference>
<comment type="caution">
    <text evidence="1">The sequence shown here is derived from an EMBL/GenBank/DDBJ whole genome shotgun (WGS) entry which is preliminary data.</text>
</comment>
<gene>
    <name evidence="1" type="ORF">MUB46_01380</name>
</gene>
<name>A0AAW5QS72_9HYPH</name>
<proteinExistence type="predicted"/>
<evidence type="ECO:0008006" key="3">
    <source>
        <dbReference type="Google" id="ProtNLM"/>
    </source>
</evidence>
<keyword evidence="2" id="KW-1185">Reference proteome</keyword>
<organism evidence="1 2">
    <name type="scientific">Microbaculum marinisediminis</name>
    <dbReference type="NCBI Taxonomy" id="2931392"/>
    <lineage>
        <taxon>Bacteria</taxon>
        <taxon>Pseudomonadati</taxon>
        <taxon>Pseudomonadota</taxon>
        <taxon>Alphaproteobacteria</taxon>
        <taxon>Hyphomicrobiales</taxon>
        <taxon>Tepidamorphaceae</taxon>
        <taxon>Microbaculum</taxon>
    </lineage>
</organism>
<reference evidence="1 2" key="1">
    <citation type="submission" date="2022-04" db="EMBL/GenBank/DDBJ databases">
        <authorList>
            <person name="Ye Y.-Q."/>
            <person name="Du Z.-J."/>
        </authorList>
    </citation>
    <scope>NUCLEOTIDE SEQUENCE [LARGE SCALE GENOMIC DNA]</scope>
    <source>
        <strain evidence="1 2">A6E488</strain>
    </source>
</reference>
<dbReference type="AlphaFoldDB" id="A0AAW5QS72"/>
<evidence type="ECO:0000313" key="2">
    <source>
        <dbReference type="Proteomes" id="UP001320898"/>
    </source>
</evidence>
<dbReference type="RefSeq" id="WP_261614070.1">
    <property type="nucleotide sequence ID" value="NZ_JALIDZ010000001.1"/>
</dbReference>
<evidence type="ECO:0000313" key="1">
    <source>
        <dbReference type="EMBL" id="MCT8970503.1"/>
    </source>
</evidence>
<dbReference type="EMBL" id="JALIDZ010000001">
    <property type="protein sequence ID" value="MCT8970503.1"/>
    <property type="molecule type" value="Genomic_DNA"/>
</dbReference>
<accession>A0AAW5QS72</accession>
<protein>
    <recommendedName>
        <fullName evidence="3">Alpha-galactosidase NEW3 domain-containing protein</fullName>
    </recommendedName>
</protein>